<sequence length="57" mass="6176">MIAVIRFRVFAEDSRYADVPLDLGGGVECCNTPRSGVGIRGDQGCEEGDRVACRAMR</sequence>
<dbReference type="EMBL" id="JAWLKB010000096">
    <property type="protein sequence ID" value="MDV6271821.1"/>
    <property type="molecule type" value="Genomic_DNA"/>
</dbReference>
<proteinExistence type="predicted"/>
<protein>
    <submittedName>
        <fullName evidence="1">Uncharacterized protein</fullName>
    </submittedName>
</protein>
<organism evidence="1 2">
    <name type="scientific">Rhodococcus globerulus</name>
    <dbReference type="NCBI Taxonomy" id="33008"/>
    <lineage>
        <taxon>Bacteria</taxon>
        <taxon>Bacillati</taxon>
        <taxon>Actinomycetota</taxon>
        <taxon>Actinomycetes</taxon>
        <taxon>Mycobacteriales</taxon>
        <taxon>Nocardiaceae</taxon>
        <taxon>Rhodococcus</taxon>
    </lineage>
</organism>
<gene>
    <name evidence="1" type="ORF">R3Q16_35135</name>
</gene>
<reference evidence="1 2" key="1">
    <citation type="submission" date="2023-10" db="EMBL/GenBank/DDBJ databases">
        <title>Development of a sustainable strategy for remediation of hydrocarbon-contaminated territories based on the waste exchange concept.</title>
        <authorList>
            <person name="Krivoruchko A."/>
        </authorList>
    </citation>
    <scope>NUCLEOTIDE SEQUENCE [LARGE SCALE GENOMIC DNA]</scope>
    <source>
        <strain evidence="1 2">IEGM 1203</strain>
    </source>
</reference>
<name>A0ABU4C5N4_RHOGO</name>
<dbReference type="Proteomes" id="UP001185927">
    <property type="component" value="Unassembled WGS sequence"/>
</dbReference>
<evidence type="ECO:0000313" key="1">
    <source>
        <dbReference type="EMBL" id="MDV6271821.1"/>
    </source>
</evidence>
<evidence type="ECO:0000313" key="2">
    <source>
        <dbReference type="Proteomes" id="UP001185927"/>
    </source>
</evidence>
<dbReference type="RefSeq" id="WP_317546530.1">
    <property type="nucleotide sequence ID" value="NZ_JAWLKB010000096.1"/>
</dbReference>
<comment type="caution">
    <text evidence="1">The sequence shown here is derived from an EMBL/GenBank/DDBJ whole genome shotgun (WGS) entry which is preliminary data.</text>
</comment>
<accession>A0ABU4C5N4</accession>
<keyword evidence="2" id="KW-1185">Reference proteome</keyword>